<evidence type="ECO:0000313" key="7">
    <source>
        <dbReference type="EMBL" id="CAH2014046.1"/>
    </source>
</evidence>
<dbReference type="InterPro" id="IPR036058">
    <property type="entry name" value="Kazal_dom_sf"/>
</dbReference>
<keyword evidence="1" id="KW-0732">Signal</keyword>
<comment type="caution">
    <text evidence="7">The sequence shown here is derived from an EMBL/GenBank/DDBJ whole genome shotgun (WGS) entry which is preliminary data.</text>
</comment>
<feature type="compositionally biased region" description="Low complexity" evidence="5">
    <location>
        <begin position="1"/>
        <end position="16"/>
    </location>
</feature>
<keyword evidence="2" id="KW-0677">Repeat</keyword>
<dbReference type="GO" id="GO:0005509">
    <property type="term" value="F:calcium ion binding"/>
    <property type="evidence" value="ECO:0007669"/>
    <property type="project" value="TreeGrafter"/>
</dbReference>
<proteinExistence type="predicted"/>
<dbReference type="PANTHER" id="PTHR13866">
    <property type="entry name" value="SPARC OSTEONECTIN"/>
    <property type="match status" value="1"/>
</dbReference>
<dbReference type="PROSITE" id="PS51465">
    <property type="entry name" value="KAZAL_2"/>
    <property type="match status" value="3"/>
</dbReference>
<dbReference type="Pfam" id="PF21333">
    <property type="entry name" value="FST_N"/>
    <property type="match status" value="1"/>
</dbReference>
<organism evidence="7 8">
    <name type="scientific">Acanthoscelides obtectus</name>
    <name type="common">Bean weevil</name>
    <name type="synonym">Bruchus obtectus</name>
    <dbReference type="NCBI Taxonomy" id="200917"/>
    <lineage>
        <taxon>Eukaryota</taxon>
        <taxon>Metazoa</taxon>
        <taxon>Ecdysozoa</taxon>
        <taxon>Arthropoda</taxon>
        <taxon>Hexapoda</taxon>
        <taxon>Insecta</taxon>
        <taxon>Pterygota</taxon>
        <taxon>Neoptera</taxon>
        <taxon>Endopterygota</taxon>
        <taxon>Coleoptera</taxon>
        <taxon>Polyphaga</taxon>
        <taxon>Cucujiformia</taxon>
        <taxon>Chrysomeloidea</taxon>
        <taxon>Chrysomelidae</taxon>
        <taxon>Bruchinae</taxon>
        <taxon>Bruchini</taxon>
        <taxon>Acanthoscelides</taxon>
    </lineage>
</organism>
<keyword evidence="8" id="KW-1185">Reference proteome</keyword>
<evidence type="ECO:0000256" key="5">
    <source>
        <dbReference type="SAM" id="MobiDB-lite"/>
    </source>
</evidence>
<dbReference type="InterPro" id="IPR036773">
    <property type="entry name" value="TB_dom_sf"/>
</dbReference>
<feature type="region of interest" description="Disordered" evidence="5">
    <location>
        <begin position="1"/>
        <end position="37"/>
    </location>
</feature>
<evidence type="ECO:0000256" key="2">
    <source>
        <dbReference type="ARBA" id="ARBA00022737"/>
    </source>
</evidence>
<dbReference type="Pfam" id="PF07648">
    <property type="entry name" value="Kazal_2"/>
    <property type="match status" value="3"/>
</dbReference>
<dbReference type="InterPro" id="IPR002350">
    <property type="entry name" value="Kazal_dom"/>
</dbReference>
<dbReference type="Gene3D" id="3.30.60.30">
    <property type="match status" value="3"/>
</dbReference>
<dbReference type="OrthoDB" id="192611at2759"/>
<dbReference type="SUPFAM" id="SSF100895">
    <property type="entry name" value="Kazal-type serine protease inhibitors"/>
    <property type="match status" value="3"/>
</dbReference>
<dbReference type="SMART" id="SM00280">
    <property type="entry name" value="KAZAL"/>
    <property type="match status" value="3"/>
</dbReference>
<evidence type="ECO:0000313" key="8">
    <source>
        <dbReference type="Proteomes" id="UP001152888"/>
    </source>
</evidence>
<dbReference type="GO" id="GO:0005615">
    <property type="term" value="C:extracellular space"/>
    <property type="evidence" value="ECO:0007669"/>
    <property type="project" value="TreeGrafter"/>
</dbReference>
<dbReference type="GO" id="GO:0050840">
    <property type="term" value="F:extracellular matrix binding"/>
    <property type="evidence" value="ECO:0007669"/>
    <property type="project" value="TreeGrafter"/>
</dbReference>
<protein>
    <recommendedName>
        <fullName evidence="6">Kazal-like domain-containing protein</fullName>
    </recommendedName>
</protein>
<keyword evidence="3" id="KW-1015">Disulfide bond</keyword>
<evidence type="ECO:0000259" key="6">
    <source>
        <dbReference type="PROSITE" id="PS51465"/>
    </source>
</evidence>
<keyword evidence="4" id="KW-0325">Glycoprotein</keyword>
<reference evidence="7" key="1">
    <citation type="submission" date="2022-03" db="EMBL/GenBank/DDBJ databases">
        <authorList>
            <person name="Sayadi A."/>
        </authorList>
    </citation>
    <scope>NUCLEOTIDE SEQUENCE</scope>
</reference>
<dbReference type="Proteomes" id="UP001152888">
    <property type="component" value="Unassembled WGS sequence"/>
</dbReference>
<evidence type="ECO:0000256" key="3">
    <source>
        <dbReference type="ARBA" id="ARBA00023157"/>
    </source>
</evidence>
<name>A0A9P0Q7U3_ACAOB</name>
<feature type="domain" description="Kazal-like" evidence="6">
    <location>
        <begin position="198"/>
        <end position="251"/>
    </location>
</feature>
<feature type="domain" description="Kazal-like" evidence="6">
    <location>
        <begin position="299"/>
        <end position="334"/>
    </location>
</feature>
<dbReference type="InterPro" id="IPR003645">
    <property type="entry name" value="Fol_N"/>
</dbReference>
<evidence type="ECO:0000256" key="4">
    <source>
        <dbReference type="ARBA" id="ARBA00023180"/>
    </source>
</evidence>
<dbReference type="GO" id="GO:0005518">
    <property type="term" value="F:collagen binding"/>
    <property type="evidence" value="ECO:0007669"/>
    <property type="project" value="TreeGrafter"/>
</dbReference>
<evidence type="ECO:0000256" key="1">
    <source>
        <dbReference type="ARBA" id="ARBA00022729"/>
    </source>
</evidence>
<sequence>MVSRSSSAMSAASANSHQHGGPFSMTSSSTSSKGEAPYGRCTELLQERVSREQCCASPSHTTAYSDEELDSGTLFFWRVLGGGVRCMSCKNSCTGVVCPADRKCSMRAGAPKCVCTSKCERSPKGHRGRRGSSKGPVCGTDGRTYRDACRLRKNACRKRKQGRLEVAYEGHCQQSCSRIQCPMGKHCLLDQNLRPHCAACLRRCPNFPDGGTKRVVCAVDGKTYPSACHLRSAACTAGRAIPIVYRGPCKANATCSTIRCRPGERCLRDPTRAGAPRCAQCTPAACRARHWRGLAGGTVCGTDRITYASWCHMQQAACRKGVVVETRHVGQCAPSLTKKKMAGKGRGKHEEESNGT</sequence>
<dbReference type="PANTHER" id="PTHR13866:SF29">
    <property type="entry name" value="FOLLISTATIN"/>
    <property type="match status" value="1"/>
</dbReference>
<dbReference type="CDD" id="cd00104">
    <property type="entry name" value="KAZAL_FS"/>
    <property type="match status" value="3"/>
</dbReference>
<dbReference type="AlphaFoldDB" id="A0A9P0Q7U3"/>
<feature type="domain" description="Kazal-like" evidence="6">
    <location>
        <begin position="99"/>
        <end position="174"/>
    </location>
</feature>
<dbReference type="Gene3D" id="3.90.290.10">
    <property type="entry name" value="TGF-beta binding (TB) domain"/>
    <property type="match status" value="1"/>
</dbReference>
<accession>A0A9P0Q7U3</accession>
<dbReference type="EMBL" id="CAKOFQ010008416">
    <property type="protein sequence ID" value="CAH2014046.1"/>
    <property type="molecule type" value="Genomic_DNA"/>
</dbReference>
<gene>
    <name evidence="7" type="ORF">ACAOBT_LOCUS33850</name>
</gene>
<dbReference type="SMART" id="SM00274">
    <property type="entry name" value="FOLN"/>
    <property type="match status" value="3"/>
</dbReference>